<keyword evidence="1 3" id="KW-0807">Transducer</keyword>
<feature type="transmembrane region" description="Helical" evidence="4">
    <location>
        <begin position="315"/>
        <end position="340"/>
    </location>
</feature>
<dbReference type="InterPro" id="IPR003660">
    <property type="entry name" value="HAMP_dom"/>
</dbReference>
<keyword evidence="8" id="KW-1185">Reference proteome</keyword>
<gene>
    <name evidence="7" type="ORF">EOE48_23755</name>
</gene>
<evidence type="ECO:0000259" key="5">
    <source>
        <dbReference type="PROSITE" id="PS50111"/>
    </source>
</evidence>
<dbReference type="SUPFAM" id="SSF58104">
    <property type="entry name" value="Methyl-accepting chemotaxis protein (MCP) signaling domain"/>
    <property type="match status" value="1"/>
</dbReference>
<dbReference type="Gene3D" id="1.10.8.500">
    <property type="entry name" value="HAMP domain in histidine kinase"/>
    <property type="match status" value="1"/>
</dbReference>
<dbReference type="GO" id="GO:0016020">
    <property type="term" value="C:membrane"/>
    <property type="evidence" value="ECO:0007669"/>
    <property type="project" value="InterPro"/>
</dbReference>
<dbReference type="EMBL" id="SACP01000032">
    <property type="protein sequence ID" value="RVU14319.1"/>
    <property type="molecule type" value="Genomic_DNA"/>
</dbReference>
<keyword evidence="4" id="KW-0812">Transmembrane</keyword>
<evidence type="ECO:0000259" key="6">
    <source>
        <dbReference type="PROSITE" id="PS50885"/>
    </source>
</evidence>
<organism evidence="7 8">
    <name type="scientific">Methylobacterium oryzihabitans</name>
    <dbReference type="NCBI Taxonomy" id="2499852"/>
    <lineage>
        <taxon>Bacteria</taxon>
        <taxon>Pseudomonadati</taxon>
        <taxon>Pseudomonadota</taxon>
        <taxon>Alphaproteobacteria</taxon>
        <taxon>Hyphomicrobiales</taxon>
        <taxon>Methylobacteriaceae</taxon>
        <taxon>Methylobacterium</taxon>
    </lineage>
</organism>
<dbReference type="GO" id="GO:0006935">
    <property type="term" value="P:chemotaxis"/>
    <property type="evidence" value="ECO:0007669"/>
    <property type="project" value="InterPro"/>
</dbReference>
<dbReference type="InterPro" id="IPR004090">
    <property type="entry name" value="Chemotax_Me-accpt_rcpt"/>
</dbReference>
<name>A0A437NWB8_9HYPH</name>
<sequence length="687" mass="70049">MTTIILLLGLIAVGLCGRSLHRSWESWRNADEVSRLAAADKLLLRSLSGGRYERVGMITLLALEGSAAEENQRTIAADAATLDASVPAALADLAATGSDRFAARVDALNAAVAAWAGIRSAVSEQMRKPLAARDKALSGRVGSEGTALLAAIEALAVALEERIQHLDPTLADLIAARTMAWNARNLAGTADVVISAALAQNRVVTAQEARDMVVFRARAEQAIGTVRTIAARHPEMPALQAAVARSDAYFGPAFTERRAGVVQALSDLALPRPQVVPWRKEIGAALDTITGTAEAAVTLLSGAADAHAGAARTDLAVNAAVAALALLLAGIGLAVAARVTGAIGRMTRAMDRLAGGDDAVAVPDLGRRDEIGAMARAVAVFKDNLVRNRALEDEAGLARTGAEAQRRAAMAEMAGAFEARIGRLVAALSQAAGRLEGSAGTMADAVQETGRQAAEVGATSRQSSATMQTVAAAAEEMSLTAREIGGQVTDSAGLVSGAVAEVRATDAIVQALEGGARTIGEVVALIQGIASQTNLLALNATIEAARAGEAGRGFAVVAAEVKELAGQTARATDEISGQVAQIREATRRTVAAVGGIGGSLDRVNTGSSAVAAAVEQQQATMQEVVRNLAQMAHGSGVVSESIARVQVCAGEAGSAAAEVAQAARSLSQDTADLRGEVDAFLAGLRAA</sequence>
<feature type="domain" description="HAMP" evidence="6">
    <location>
        <begin position="337"/>
        <end position="390"/>
    </location>
</feature>
<dbReference type="PANTHER" id="PTHR32089:SF112">
    <property type="entry name" value="LYSOZYME-LIKE PROTEIN-RELATED"/>
    <property type="match status" value="1"/>
</dbReference>
<evidence type="ECO:0000256" key="2">
    <source>
        <dbReference type="ARBA" id="ARBA00029447"/>
    </source>
</evidence>
<comment type="caution">
    <text evidence="7">The sequence shown here is derived from an EMBL/GenBank/DDBJ whole genome shotgun (WGS) entry which is preliminary data.</text>
</comment>
<comment type="similarity">
    <text evidence="2">Belongs to the methyl-accepting chemotaxis (MCP) protein family.</text>
</comment>
<keyword evidence="4" id="KW-1133">Transmembrane helix</keyword>
<dbReference type="Gene3D" id="1.10.287.950">
    <property type="entry name" value="Methyl-accepting chemotaxis protein"/>
    <property type="match status" value="1"/>
</dbReference>
<dbReference type="PROSITE" id="PS50885">
    <property type="entry name" value="HAMP"/>
    <property type="match status" value="1"/>
</dbReference>
<evidence type="ECO:0000256" key="1">
    <source>
        <dbReference type="ARBA" id="ARBA00023224"/>
    </source>
</evidence>
<dbReference type="InterPro" id="IPR004089">
    <property type="entry name" value="MCPsignal_dom"/>
</dbReference>
<dbReference type="OrthoDB" id="3378718at2"/>
<evidence type="ECO:0000313" key="8">
    <source>
        <dbReference type="Proteomes" id="UP000286997"/>
    </source>
</evidence>
<dbReference type="Pfam" id="PF00015">
    <property type="entry name" value="MCPsignal"/>
    <property type="match status" value="1"/>
</dbReference>
<dbReference type="PRINTS" id="PR00260">
    <property type="entry name" value="CHEMTRNSDUCR"/>
</dbReference>
<dbReference type="GO" id="GO:0004888">
    <property type="term" value="F:transmembrane signaling receptor activity"/>
    <property type="evidence" value="ECO:0007669"/>
    <property type="project" value="InterPro"/>
</dbReference>
<dbReference type="AlphaFoldDB" id="A0A437NWB8"/>
<dbReference type="Proteomes" id="UP000286997">
    <property type="component" value="Unassembled WGS sequence"/>
</dbReference>
<proteinExistence type="inferred from homology"/>
<reference evidence="7 8" key="1">
    <citation type="submission" date="2019-01" db="EMBL/GenBank/DDBJ databases">
        <authorList>
            <person name="Chen W.-M."/>
        </authorList>
    </citation>
    <scope>NUCLEOTIDE SEQUENCE [LARGE SCALE GENOMIC DNA]</scope>
    <source>
        <strain evidence="7 8">TER-1</strain>
    </source>
</reference>
<evidence type="ECO:0000256" key="3">
    <source>
        <dbReference type="PROSITE-ProRule" id="PRU00284"/>
    </source>
</evidence>
<dbReference type="CDD" id="cd06225">
    <property type="entry name" value="HAMP"/>
    <property type="match status" value="1"/>
</dbReference>
<dbReference type="RefSeq" id="WP_127733366.1">
    <property type="nucleotide sequence ID" value="NZ_SACP01000032.1"/>
</dbReference>
<dbReference type="Pfam" id="PF00672">
    <property type="entry name" value="HAMP"/>
    <property type="match status" value="1"/>
</dbReference>
<dbReference type="PROSITE" id="PS50111">
    <property type="entry name" value="CHEMOTAXIS_TRANSDUC_2"/>
    <property type="match status" value="1"/>
</dbReference>
<feature type="domain" description="Methyl-accepting transducer" evidence="5">
    <location>
        <begin position="417"/>
        <end position="667"/>
    </location>
</feature>
<protein>
    <submittedName>
        <fullName evidence="7">Methyl-accepting chemotaxis protein</fullName>
    </submittedName>
</protein>
<evidence type="ECO:0000313" key="7">
    <source>
        <dbReference type="EMBL" id="RVU14319.1"/>
    </source>
</evidence>
<dbReference type="GO" id="GO:0007165">
    <property type="term" value="P:signal transduction"/>
    <property type="evidence" value="ECO:0007669"/>
    <property type="project" value="UniProtKB-KW"/>
</dbReference>
<keyword evidence="4" id="KW-0472">Membrane</keyword>
<accession>A0A437NWB8</accession>
<evidence type="ECO:0000256" key="4">
    <source>
        <dbReference type="SAM" id="Phobius"/>
    </source>
</evidence>
<dbReference type="SMART" id="SM00283">
    <property type="entry name" value="MA"/>
    <property type="match status" value="1"/>
</dbReference>
<dbReference type="SMART" id="SM00304">
    <property type="entry name" value="HAMP"/>
    <property type="match status" value="1"/>
</dbReference>
<dbReference type="PANTHER" id="PTHR32089">
    <property type="entry name" value="METHYL-ACCEPTING CHEMOTAXIS PROTEIN MCPB"/>
    <property type="match status" value="1"/>
</dbReference>